<dbReference type="EMBL" id="RCUV01000008">
    <property type="protein sequence ID" value="RLP71473.1"/>
    <property type="molecule type" value="Genomic_DNA"/>
</dbReference>
<evidence type="ECO:0000313" key="2">
    <source>
        <dbReference type="EMBL" id="RLP71473.1"/>
    </source>
</evidence>
<dbReference type="CDD" id="cd04301">
    <property type="entry name" value="NAT_SF"/>
    <property type="match status" value="1"/>
</dbReference>
<dbReference type="SUPFAM" id="SSF55729">
    <property type="entry name" value="Acyl-CoA N-acyltransferases (Nat)"/>
    <property type="match status" value="1"/>
</dbReference>
<proteinExistence type="predicted"/>
<sequence length="173" mass="19413">MTVVLREPTLEDAAELGRVHQLCWVETYEALVPPEFWDHSTEARRIGMWERMLRRNAGDLRLVLAEEDGSIVGLAAAGPVLTREHPGHEPAEAREVQMLYLLRSRHGSGIGQQLLDAILRPDEGAQLWVAEQNERAVAFYLRNGFSPDGVRDEEAHRGTDLTAIRLVRRSNGG</sequence>
<keyword evidence="3" id="KW-1185">Reference proteome</keyword>
<dbReference type="Pfam" id="PF00583">
    <property type="entry name" value="Acetyltransf_1"/>
    <property type="match status" value="1"/>
</dbReference>
<comment type="caution">
    <text evidence="2">The sequence shown here is derived from an EMBL/GenBank/DDBJ whole genome shotgun (WGS) entry which is preliminary data.</text>
</comment>
<organism evidence="2 3">
    <name type="scientific">Mycetocola manganoxydans</name>
    <dbReference type="NCBI Taxonomy" id="699879"/>
    <lineage>
        <taxon>Bacteria</taxon>
        <taxon>Bacillati</taxon>
        <taxon>Actinomycetota</taxon>
        <taxon>Actinomycetes</taxon>
        <taxon>Micrococcales</taxon>
        <taxon>Microbacteriaceae</taxon>
        <taxon>Mycetocola</taxon>
    </lineage>
</organism>
<dbReference type="AlphaFoldDB" id="A0A3L6ZU05"/>
<accession>A0A3L6ZU05</accession>
<feature type="domain" description="N-acetyltransferase" evidence="1">
    <location>
        <begin position="3"/>
        <end position="168"/>
    </location>
</feature>
<dbReference type="RefSeq" id="WP_121672989.1">
    <property type="nucleotide sequence ID" value="NZ_BMXM01000004.1"/>
</dbReference>
<dbReference type="Proteomes" id="UP000270299">
    <property type="component" value="Unassembled WGS sequence"/>
</dbReference>
<dbReference type="Gene3D" id="3.40.630.30">
    <property type="match status" value="1"/>
</dbReference>
<gene>
    <name evidence="2" type="ORF">D9V29_09055</name>
</gene>
<dbReference type="GO" id="GO:0016747">
    <property type="term" value="F:acyltransferase activity, transferring groups other than amino-acyl groups"/>
    <property type="evidence" value="ECO:0007669"/>
    <property type="project" value="InterPro"/>
</dbReference>
<evidence type="ECO:0000313" key="3">
    <source>
        <dbReference type="Proteomes" id="UP000270299"/>
    </source>
</evidence>
<dbReference type="PROSITE" id="PS51186">
    <property type="entry name" value="GNAT"/>
    <property type="match status" value="1"/>
</dbReference>
<evidence type="ECO:0000259" key="1">
    <source>
        <dbReference type="PROSITE" id="PS51186"/>
    </source>
</evidence>
<keyword evidence="2" id="KW-0808">Transferase</keyword>
<protein>
    <submittedName>
        <fullName evidence="2">GNAT family N-acetyltransferase</fullName>
    </submittedName>
</protein>
<dbReference type="InterPro" id="IPR016181">
    <property type="entry name" value="Acyl_CoA_acyltransferase"/>
</dbReference>
<dbReference type="OrthoDB" id="5243635at2"/>
<dbReference type="InterPro" id="IPR000182">
    <property type="entry name" value="GNAT_dom"/>
</dbReference>
<name>A0A3L6ZU05_9MICO</name>
<reference evidence="2 3" key="1">
    <citation type="submission" date="2018-10" db="EMBL/GenBank/DDBJ databases">
        <authorList>
            <person name="Li J."/>
        </authorList>
    </citation>
    <scope>NUCLEOTIDE SEQUENCE [LARGE SCALE GENOMIC DNA]</scope>
    <source>
        <strain evidence="2 3">CCTCC AB209002</strain>
    </source>
</reference>